<feature type="domain" description="Calcineurin-like phosphoesterase" evidence="1">
    <location>
        <begin position="10"/>
        <end position="211"/>
    </location>
</feature>
<dbReference type="GO" id="GO:0016787">
    <property type="term" value="F:hydrolase activity"/>
    <property type="evidence" value="ECO:0007669"/>
    <property type="project" value="InterPro"/>
</dbReference>
<dbReference type="SUPFAM" id="SSF56300">
    <property type="entry name" value="Metallo-dependent phosphatases"/>
    <property type="match status" value="1"/>
</dbReference>
<name>W3XRR7_PESFW</name>
<keyword evidence="3" id="KW-1185">Reference proteome</keyword>
<organism evidence="2 3">
    <name type="scientific">Pestalotiopsis fici (strain W106-1 / CGMCC3.15140)</name>
    <dbReference type="NCBI Taxonomy" id="1229662"/>
    <lineage>
        <taxon>Eukaryota</taxon>
        <taxon>Fungi</taxon>
        <taxon>Dikarya</taxon>
        <taxon>Ascomycota</taxon>
        <taxon>Pezizomycotina</taxon>
        <taxon>Sordariomycetes</taxon>
        <taxon>Xylariomycetidae</taxon>
        <taxon>Amphisphaeriales</taxon>
        <taxon>Sporocadaceae</taxon>
        <taxon>Pestalotiopsis</taxon>
    </lineage>
</organism>
<gene>
    <name evidence="2" type="ORF">PFICI_02025</name>
</gene>
<dbReference type="PANTHER" id="PTHR12905:SF0">
    <property type="entry name" value="CALCINEURIN-LIKE PHOSPHOESTERASE DOMAIN-CONTAINING PROTEIN"/>
    <property type="match status" value="1"/>
</dbReference>
<dbReference type="STRING" id="1229662.W3XRR7"/>
<dbReference type="eggNOG" id="KOG3947">
    <property type="taxonomic scope" value="Eukaryota"/>
</dbReference>
<dbReference type="InterPro" id="IPR051693">
    <property type="entry name" value="UPF0046_metallophosphoest"/>
</dbReference>
<accession>W3XRR7</accession>
<dbReference type="OrthoDB" id="630188at2759"/>
<evidence type="ECO:0000259" key="1">
    <source>
        <dbReference type="Pfam" id="PF00149"/>
    </source>
</evidence>
<dbReference type="RefSeq" id="XP_007828797.1">
    <property type="nucleotide sequence ID" value="XM_007830606.1"/>
</dbReference>
<dbReference type="GeneID" id="19267038"/>
<dbReference type="InterPro" id="IPR004843">
    <property type="entry name" value="Calcineurin-like_PHP"/>
</dbReference>
<dbReference type="InParanoid" id="W3XRR7"/>
<dbReference type="AlphaFoldDB" id="W3XRR7"/>
<dbReference type="Gene3D" id="3.60.21.10">
    <property type="match status" value="1"/>
</dbReference>
<protein>
    <recommendedName>
        <fullName evidence="1">Calcineurin-like phosphoesterase domain-containing protein</fullName>
    </recommendedName>
</protein>
<dbReference type="Proteomes" id="UP000030651">
    <property type="component" value="Unassembled WGS sequence"/>
</dbReference>
<dbReference type="KEGG" id="pfy:PFICI_02025"/>
<dbReference type="HOGENOM" id="CLU_041441_2_0_1"/>
<evidence type="ECO:0000313" key="2">
    <source>
        <dbReference type="EMBL" id="ETS88197.1"/>
    </source>
</evidence>
<evidence type="ECO:0000313" key="3">
    <source>
        <dbReference type="Proteomes" id="UP000030651"/>
    </source>
</evidence>
<dbReference type="PANTHER" id="PTHR12905">
    <property type="entry name" value="METALLOPHOSPHOESTERASE"/>
    <property type="match status" value="1"/>
</dbReference>
<sequence length="324" mass="35815">MATSTVKTSVLILSDTHGEEFDVPPQYADVAIHCGDLTEESKIAEFRTTLDLLRRLDAPLKLVVAGNHDFTLDTPTFMERLSEAPEHLDDDLVKREFGDFGEARKLIDDAKDAGIVFLDEGNYQFTLANGSRLRVYATPVTPGKGGWGFKYDPESGHDFVISEGTDIVISHGPPLGVLDYTDSRTRAGCPHLFGAVARTRPRLHCFGHIHEGWGAKLVTWRDRLNDAPSHFTDVDNNRSTVIDKLANMIPNKFDTEESAAEKKAKARSHVQRGCATTSHCSGDAEPLRPGEQTLFVNASSQGNHPQLPHQPFWMVNIELPTSID</sequence>
<dbReference type="InterPro" id="IPR029052">
    <property type="entry name" value="Metallo-depent_PP-like"/>
</dbReference>
<reference evidence="3" key="1">
    <citation type="journal article" date="2015" name="BMC Genomics">
        <title>Genomic and transcriptomic analysis of the endophytic fungus Pestalotiopsis fici reveals its lifestyle and high potential for synthesis of natural products.</title>
        <authorList>
            <person name="Wang X."/>
            <person name="Zhang X."/>
            <person name="Liu L."/>
            <person name="Xiang M."/>
            <person name="Wang W."/>
            <person name="Sun X."/>
            <person name="Che Y."/>
            <person name="Guo L."/>
            <person name="Liu G."/>
            <person name="Guo L."/>
            <person name="Wang C."/>
            <person name="Yin W.B."/>
            <person name="Stadler M."/>
            <person name="Zhang X."/>
            <person name="Liu X."/>
        </authorList>
    </citation>
    <scope>NUCLEOTIDE SEQUENCE [LARGE SCALE GENOMIC DNA]</scope>
    <source>
        <strain evidence="3">W106-1 / CGMCC3.15140</strain>
    </source>
</reference>
<dbReference type="EMBL" id="KI912109">
    <property type="protein sequence ID" value="ETS88197.1"/>
    <property type="molecule type" value="Genomic_DNA"/>
</dbReference>
<dbReference type="CDD" id="cd07379">
    <property type="entry name" value="MPP_239FB"/>
    <property type="match status" value="1"/>
</dbReference>
<proteinExistence type="predicted"/>
<dbReference type="Pfam" id="PF00149">
    <property type="entry name" value="Metallophos"/>
    <property type="match status" value="1"/>
</dbReference>
<dbReference type="OMA" id="SRPRMHC"/>